<proteinExistence type="predicted"/>
<evidence type="ECO:0000256" key="1">
    <source>
        <dbReference type="ARBA" id="ARBA00022679"/>
    </source>
</evidence>
<sequence>MTPSIRRAEPRDMDGLVRLLETLFSIEADFACDADKQRRGLELLIASAKDCVLVAESGGGVVGMCSVQGVVSTAEGGPVGWVEDVVVAPDHAGRGIGRQLLAAAEAWAVEQGWTRLQLLADRNNAAALGFYGHLGWGRTELVALRKYPG</sequence>
<accession>A0A1Y6D198</accession>
<evidence type="ECO:0000256" key="2">
    <source>
        <dbReference type="ARBA" id="ARBA00023315"/>
    </source>
</evidence>
<feature type="domain" description="N-acetyltransferase" evidence="3">
    <location>
        <begin position="3"/>
        <end position="149"/>
    </location>
</feature>
<dbReference type="CDD" id="cd04301">
    <property type="entry name" value="NAT_SF"/>
    <property type="match status" value="1"/>
</dbReference>
<organism evidence="4 5">
    <name type="scientific">Methylomagnum ishizawai</name>
    <dbReference type="NCBI Taxonomy" id="1760988"/>
    <lineage>
        <taxon>Bacteria</taxon>
        <taxon>Pseudomonadati</taxon>
        <taxon>Pseudomonadota</taxon>
        <taxon>Gammaproteobacteria</taxon>
        <taxon>Methylococcales</taxon>
        <taxon>Methylococcaceae</taxon>
        <taxon>Methylomagnum</taxon>
    </lineage>
</organism>
<dbReference type="Gene3D" id="3.40.630.30">
    <property type="match status" value="1"/>
</dbReference>
<name>A0A1Y6D198_9GAMM</name>
<dbReference type="AlphaFoldDB" id="A0A1Y6D198"/>
<dbReference type="STRING" id="1760988.SAMN02949497_1482"/>
<dbReference type="SUPFAM" id="SSF55729">
    <property type="entry name" value="Acyl-CoA N-acyltransferases (Nat)"/>
    <property type="match status" value="1"/>
</dbReference>
<keyword evidence="4" id="KW-0689">Ribosomal protein</keyword>
<keyword evidence="5" id="KW-1185">Reference proteome</keyword>
<dbReference type="EMBL" id="FXAM01000001">
    <property type="protein sequence ID" value="SMF94174.1"/>
    <property type="molecule type" value="Genomic_DNA"/>
</dbReference>
<keyword evidence="4" id="KW-0687">Ribonucleoprotein</keyword>
<evidence type="ECO:0000259" key="3">
    <source>
        <dbReference type="PROSITE" id="PS51186"/>
    </source>
</evidence>
<dbReference type="Pfam" id="PF00583">
    <property type="entry name" value="Acetyltransf_1"/>
    <property type="match status" value="1"/>
</dbReference>
<dbReference type="GO" id="GO:0016747">
    <property type="term" value="F:acyltransferase activity, transferring groups other than amino-acyl groups"/>
    <property type="evidence" value="ECO:0007669"/>
    <property type="project" value="InterPro"/>
</dbReference>
<dbReference type="InterPro" id="IPR000182">
    <property type="entry name" value="GNAT_dom"/>
</dbReference>
<gene>
    <name evidence="4" type="ORF">SAMN02949497_1482</name>
</gene>
<dbReference type="InterPro" id="IPR016181">
    <property type="entry name" value="Acyl_CoA_acyltransferase"/>
</dbReference>
<dbReference type="PROSITE" id="PS51186">
    <property type="entry name" value="GNAT"/>
    <property type="match status" value="1"/>
</dbReference>
<reference evidence="4 5" key="1">
    <citation type="submission" date="2016-12" db="EMBL/GenBank/DDBJ databases">
        <authorList>
            <person name="Song W.-J."/>
            <person name="Kurnit D.M."/>
        </authorList>
    </citation>
    <scope>NUCLEOTIDE SEQUENCE [LARGE SCALE GENOMIC DNA]</scope>
    <source>
        <strain evidence="4 5">175</strain>
    </source>
</reference>
<dbReference type="RefSeq" id="WP_085211319.1">
    <property type="nucleotide sequence ID" value="NZ_FXAM01000001.1"/>
</dbReference>
<dbReference type="InterPro" id="IPR050832">
    <property type="entry name" value="Bact_Acetyltransf"/>
</dbReference>
<keyword evidence="2" id="KW-0012">Acyltransferase</keyword>
<dbReference type="PANTHER" id="PTHR43877:SF2">
    <property type="entry name" value="AMINOALKYLPHOSPHONATE N-ACETYLTRANSFERASE-RELATED"/>
    <property type="match status" value="1"/>
</dbReference>
<evidence type="ECO:0000313" key="5">
    <source>
        <dbReference type="Proteomes" id="UP000192923"/>
    </source>
</evidence>
<protein>
    <submittedName>
        <fullName evidence="4">Ribosomal protein S18 acetylase RimI</fullName>
    </submittedName>
</protein>
<keyword evidence="1" id="KW-0808">Transferase</keyword>
<dbReference type="Proteomes" id="UP000192923">
    <property type="component" value="Unassembled WGS sequence"/>
</dbReference>
<dbReference type="PANTHER" id="PTHR43877">
    <property type="entry name" value="AMINOALKYLPHOSPHONATE N-ACETYLTRANSFERASE-RELATED-RELATED"/>
    <property type="match status" value="1"/>
</dbReference>
<evidence type="ECO:0000313" key="4">
    <source>
        <dbReference type="EMBL" id="SMF94174.1"/>
    </source>
</evidence>
<dbReference type="OrthoDB" id="9805924at2"/>
<dbReference type="GO" id="GO:0005840">
    <property type="term" value="C:ribosome"/>
    <property type="evidence" value="ECO:0007669"/>
    <property type="project" value="UniProtKB-KW"/>
</dbReference>